<feature type="region of interest" description="Disordered" evidence="1">
    <location>
        <begin position="1"/>
        <end position="20"/>
    </location>
</feature>
<dbReference type="Proteomes" id="UP001054945">
    <property type="component" value="Unassembled WGS sequence"/>
</dbReference>
<evidence type="ECO:0000313" key="3">
    <source>
        <dbReference type="Proteomes" id="UP001054945"/>
    </source>
</evidence>
<evidence type="ECO:0000256" key="1">
    <source>
        <dbReference type="SAM" id="MobiDB-lite"/>
    </source>
</evidence>
<feature type="non-terminal residue" evidence="2">
    <location>
        <position position="1"/>
    </location>
</feature>
<dbReference type="EMBL" id="BPLR01000179">
    <property type="protein sequence ID" value="GIY92670.1"/>
    <property type="molecule type" value="Genomic_DNA"/>
</dbReference>
<proteinExistence type="predicted"/>
<sequence>NSVPTGAFPSNKLTLSPPPPPAFRKRSYGLVYPRWHPPTNLVLSHSALRGTASFLY</sequence>
<name>A0AAV4XFA0_CAEEX</name>
<accession>A0AAV4XFA0</accession>
<keyword evidence="3" id="KW-1185">Reference proteome</keyword>
<evidence type="ECO:0000313" key="2">
    <source>
        <dbReference type="EMBL" id="GIY92670.1"/>
    </source>
</evidence>
<organism evidence="2 3">
    <name type="scientific">Caerostris extrusa</name>
    <name type="common">Bark spider</name>
    <name type="synonym">Caerostris bankana</name>
    <dbReference type="NCBI Taxonomy" id="172846"/>
    <lineage>
        <taxon>Eukaryota</taxon>
        <taxon>Metazoa</taxon>
        <taxon>Ecdysozoa</taxon>
        <taxon>Arthropoda</taxon>
        <taxon>Chelicerata</taxon>
        <taxon>Arachnida</taxon>
        <taxon>Araneae</taxon>
        <taxon>Araneomorphae</taxon>
        <taxon>Entelegynae</taxon>
        <taxon>Araneoidea</taxon>
        <taxon>Araneidae</taxon>
        <taxon>Caerostris</taxon>
    </lineage>
</organism>
<reference evidence="2 3" key="1">
    <citation type="submission" date="2021-06" db="EMBL/GenBank/DDBJ databases">
        <title>Caerostris extrusa draft genome.</title>
        <authorList>
            <person name="Kono N."/>
            <person name="Arakawa K."/>
        </authorList>
    </citation>
    <scope>NUCLEOTIDE SEQUENCE [LARGE SCALE GENOMIC DNA]</scope>
</reference>
<protein>
    <submittedName>
        <fullName evidence="2">Uncharacterized protein</fullName>
    </submittedName>
</protein>
<gene>
    <name evidence="2" type="ORF">CEXT_37801</name>
</gene>
<dbReference type="AlphaFoldDB" id="A0AAV4XFA0"/>
<comment type="caution">
    <text evidence="2">The sequence shown here is derived from an EMBL/GenBank/DDBJ whole genome shotgun (WGS) entry which is preliminary data.</text>
</comment>